<feature type="binding site" evidence="4">
    <location>
        <position position="182"/>
    </location>
    <ligand>
        <name>NAD(+)</name>
        <dbReference type="ChEBI" id="CHEBI:57540"/>
    </ligand>
</feature>
<feature type="binding site" evidence="4">
    <location>
        <position position="18"/>
    </location>
    <ligand>
        <name>NAD(+)</name>
        <dbReference type="ChEBI" id="CHEBI:57540"/>
    </ligand>
</feature>
<dbReference type="NCBIfam" id="NF001753">
    <property type="entry name" value="PRK00481.1-3"/>
    <property type="match status" value="1"/>
</dbReference>
<evidence type="ECO:0000313" key="7">
    <source>
        <dbReference type="EMBL" id="PSL41350.1"/>
    </source>
</evidence>
<feature type="binding site" evidence="4">
    <location>
        <position position="99"/>
    </location>
    <ligand>
        <name>nicotinamide</name>
        <dbReference type="ChEBI" id="CHEBI:17154"/>
    </ligand>
</feature>
<comment type="function">
    <text evidence="4">NAD-dependent protein deacetylase which modulates the activities of several enzymes which are inactive in their acetylated form.</text>
</comment>
<feature type="binding site" evidence="4">
    <location>
        <position position="29"/>
    </location>
    <ligand>
        <name>nicotinamide</name>
        <dbReference type="ChEBI" id="CHEBI:17154"/>
    </ligand>
</feature>
<dbReference type="RefSeq" id="WP_106532049.1">
    <property type="nucleotide sequence ID" value="NZ_PYAT01000002.1"/>
</dbReference>
<dbReference type="InterPro" id="IPR026591">
    <property type="entry name" value="Sirtuin_cat_small_dom_sf"/>
</dbReference>
<evidence type="ECO:0000256" key="5">
    <source>
        <dbReference type="PROSITE-ProRule" id="PRU00236"/>
    </source>
</evidence>
<feature type="binding site" evidence="4">
    <location>
        <position position="29"/>
    </location>
    <ligand>
        <name>NAD(+)</name>
        <dbReference type="ChEBI" id="CHEBI:57540"/>
    </ligand>
</feature>
<feature type="binding site" evidence="4">
    <location>
        <position position="99"/>
    </location>
    <ligand>
        <name>NAD(+)</name>
        <dbReference type="ChEBI" id="CHEBI:57540"/>
    </ligand>
</feature>
<dbReference type="InterPro" id="IPR028628">
    <property type="entry name" value="Sirtuin_class_U"/>
</dbReference>
<comment type="subcellular location">
    <subcellularLocation>
        <location evidence="4">Cytoplasm</location>
    </subcellularLocation>
</comment>
<feature type="binding site" evidence="4">
    <location>
        <position position="98"/>
    </location>
    <ligand>
        <name>NAD(+)</name>
        <dbReference type="ChEBI" id="CHEBI:57540"/>
    </ligand>
</feature>
<feature type="binding site" evidence="4">
    <location>
        <position position="114"/>
    </location>
    <ligand>
        <name>NAD(+)</name>
        <dbReference type="ChEBI" id="CHEBI:57540"/>
    </ligand>
</feature>
<dbReference type="InterPro" id="IPR003000">
    <property type="entry name" value="Sirtuin"/>
</dbReference>
<dbReference type="GO" id="GO:0017136">
    <property type="term" value="F:histone deacetylase activity, NAD-dependent"/>
    <property type="evidence" value="ECO:0007669"/>
    <property type="project" value="TreeGrafter"/>
</dbReference>
<evidence type="ECO:0000256" key="4">
    <source>
        <dbReference type="HAMAP-Rule" id="MF_01968"/>
    </source>
</evidence>
<dbReference type="OrthoDB" id="9800582at2"/>
<dbReference type="AlphaFoldDB" id="A0A2P8H581"/>
<feature type="binding site" evidence="4">
    <location>
        <position position="226"/>
    </location>
    <ligand>
        <name>NAD(+)</name>
        <dbReference type="ChEBI" id="CHEBI:57540"/>
    </ligand>
</feature>
<feature type="binding site" evidence="4 5">
    <location>
        <position position="122"/>
    </location>
    <ligand>
        <name>Zn(2+)</name>
        <dbReference type="ChEBI" id="CHEBI:29105"/>
    </ligand>
</feature>
<keyword evidence="3 4" id="KW-0520">NAD</keyword>
<organism evidence="7 8">
    <name type="scientific">Planomicrobium soli</name>
    <dbReference type="NCBI Taxonomy" id="1176648"/>
    <lineage>
        <taxon>Bacteria</taxon>
        <taxon>Bacillati</taxon>
        <taxon>Bacillota</taxon>
        <taxon>Bacilli</taxon>
        <taxon>Bacillales</taxon>
        <taxon>Caryophanaceae</taxon>
        <taxon>Planomicrobium</taxon>
    </lineage>
</organism>
<feature type="binding site" evidence="4 5">
    <location>
        <position position="141"/>
    </location>
    <ligand>
        <name>Zn(2+)</name>
        <dbReference type="ChEBI" id="CHEBI:29105"/>
    </ligand>
</feature>
<dbReference type="GO" id="GO:0008270">
    <property type="term" value="F:zinc ion binding"/>
    <property type="evidence" value="ECO:0007669"/>
    <property type="project" value="UniProtKB-UniRule"/>
</dbReference>
<gene>
    <name evidence="4" type="primary">cobB</name>
    <name evidence="7" type="ORF">B0H99_10232</name>
</gene>
<dbReference type="GO" id="GO:0070403">
    <property type="term" value="F:NAD+ binding"/>
    <property type="evidence" value="ECO:0007669"/>
    <property type="project" value="UniProtKB-UniRule"/>
</dbReference>
<evidence type="ECO:0000256" key="3">
    <source>
        <dbReference type="ARBA" id="ARBA00023027"/>
    </source>
</evidence>
<protein>
    <recommendedName>
        <fullName evidence="4">NAD-dependent protein deacetylase</fullName>
        <ecNumber evidence="4">2.3.1.286</ecNumber>
    </recommendedName>
    <alternativeName>
        <fullName evidence="4">Regulatory protein SIR2 homolog</fullName>
    </alternativeName>
</protein>
<dbReference type="InterPro" id="IPR029035">
    <property type="entry name" value="DHS-like_NAD/FAD-binding_dom"/>
</dbReference>
<keyword evidence="1 4" id="KW-0963">Cytoplasm</keyword>
<comment type="cofactor">
    <cofactor evidence="4">
        <name>Zn(2+)</name>
        <dbReference type="ChEBI" id="CHEBI:29105"/>
    </cofactor>
    <text evidence="4">Binds 1 zinc ion per subunit.</text>
</comment>
<evidence type="ECO:0000313" key="8">
    <source>
        <dbReference type="Proteomes" id="UP000242682"/>
    </source>
</evidence>
<dbReference type="PROSITE" id="PS50305">
    <property type="entry name" value="SIRTUIN"/>
    <property type="match status" value="1"/>
</dbReference>
<dbReference type="SUPFAM" id="SSF52467">
    <property type="entry name" value="DHS-like NAD/FAD-binding domain"/>
    <property type="match status" value="1"/>
</dbReference>
<comment type="catalytic activity">
    <reaction evidence="4">
        <text>N(6)-acetyl-L-lysyl-[protein] + NAD(+) + H2O = 2''-O-acetyl-ADP-D-ribose + nicotinamide + L-lysyl-[protein]</text>
        <dbReference type="Rhea" id="RHEA:43636"/>
        <dbReference type="Rhea" id="RHEA-COMP:9752"/>
        <dbReference type="Rhea" id="RHEA-COMP:10731"/>
        <dbReference type="ChEBI" id="CHEBI:15377"/>
        <dbReference type="ChEBI" id="CHEBI:17154"/>
        <dbReference type="ChEBI" id="CHEBI:29969"/>
        <dbReference type="ChEBI" id="CHEBI:57540"/>
        <dbReference type="ChEBI" id="CHEBI:61930"/>
        <dbReference type="ChEBI" id="CHEBI:83767"/>
        <dbReference type="EC" id="2.3.1.286"/>
    </reaction>
</comment>
<name>A0A2P8H581_9BACL</name>
<accession>A0A2P8H581</accession>
<sequence length="238" mass="26552">MIKNWLQDSSYTVVFTGAGMSTESGLPDFRSANQGLWEQKNFAKIASIQSLYQNPEEFTEFYRSRMVGLQEYGPHKGHYFLAEWEKRGSVKSIITQNVDGFHQLAGSSRVAELHGTLQTVYCQECSNTYSSDEYLGGTSKCAVCGGALRPSIVLFGEMLPETPFEMALQEANRADLFIVLGSSLSVSPANQFPLIAKEGGARVVIVNREPTQFDHYADEVLHDRNIGDVLEEWDGYLK</sequence>
<keyword evidence="8" id="KW-1185">Reference proteome</keyword>
<dbReference type="Gene3D" id="3.40.50.1220">
    <property type="entry name" value="TPP-binding domain"/>
    <property type="match status" value="1"/>
</dbReference>
<feature type="binding site" evidence="4">
    <location>
        <position position="96"/>
    </location>
    <ligand>
        <name>NAD(+)</name>
        <dbReference type="ChEBI" id="CHEBI:57540"/>
    </ligand>
</feature>
<dbReference type="Proteomes" id="UP000242682">
    <property type="component" value="Unassembled WGS sequence"/>
</dbReference>
<proteinExistence type="inferred from homology"/>
<dbReference type="PANTHER" id="PTHR11085:SF4">
    <property type="entry name" value="NAD-DEPENDENT PROTEIN DEACYLASE"/>
    <property type="match status" value="1"/>
</dbReference>
<dbReference type="EMBL" id="PYAT01000002">
    <property type="protein sequence ID" value="PSL41350.1"/>
    <property type="molecule type" value="Genomic_DNA"/>
</dbReference>
<dbReference type="Gene3D" id="3.30.1600.10">
    <property type="entry name" value="SIR2/SIRT2 'Small Domain"/>
    <property type="match status" value="1"/>
</dbReference>
<comment type="similarity">
    <text evidence="4">Belongs to the sirtuin family. Class U subfamily.</text>
</comment>
<feature type="active site" description="Proton acceptor" evidence="4 5">
    <location>
        <position position="114"/>
    </location>
</feature>
<dbReference type="EC" id="2.3.1.286" evidence="4"/>
<keyword evidence="2 4" id="KW-0808">Transferase</keyword>
<evidence type="ECO:0000256" key="2">
    <source>
        <dbReference type="ARBA" id="ARBA00022679"/>
    </source>
</evidence>
<evidence type="ECO:0000256" key="1">
    <source>
        <dbReference type="ARBA" id="ARBA00022490"/>
    </source>
</evidence>
<evidence type="ECO:0000259" key="6">
    <source>
        <dbReference type="PROSITE" id="PS50305"/>
    </source>
</evidence>
<dbReference type="HAMAP" id="MF_01968">
    <property type="entry name" value="Sirtuin_ClassU"/>
    <property type="match status" value="1"/>
</dbReference>
<feature type="binding site" evidence="4 5">
    <location>
        <position position="144"/>
    </location>
    <ligand>
        <name>Zn(2+)</name>
        <dbReference type="ChEBI" id="CHEBI:29105"/>
    </ligand>
</feature>
<keyword evidence="4 5" id="KW-0479">Metal-binding</keyword>
<feature type="binding site" evidence="4 5">
    <location>
        <position position="125"/>
    </location>
    <ligand>
        <name>Zn(2+)</name>
        <dbReference type="ChEBI" id="CHEBI:29105"/>
    </ligand>
</feature>
<feature type="binding site" evidence="4">
    <location>
        <position position="98"/>
    </location>
    <ligand>
        <name>nicotinamide</name>
        <dbReference type="ChEBI" id="CHEBI:17154"/>
    </ligand>
</feature>
<keyword evidence="4 5" id="KW-0862">Zinc</keyword>
<feature type="binding site" evidence="4">
    <location>
        <position position="22"/>
    </location>
    <ligand>
        <name>NAD(+)</name>
        <dbReference type="ChEBI" id="CHEBI:57540"/>
    </ligand>
</feature>
<reference evidence="7 8" key="1">
    <citation type="submission" date="2018-03" db="EMBL/GenBank/DDBJ databases">
        <title>Genomic Encyclopedia of Type Strains, Phase III (KMG-III): the genomes of soil and plant-associated and newly described type strains.</title>
        <authorList>
            <person name="Whitman W."/>
        </authorList>
    </citation>
    <scope>NUCLEOTIDE SEQUENCE [LARGE SCALE GENOMIC DNA]</scope>
    <source>
        <strain evidence="7 8">CGMCC 1.12259</strain>
    </source>
</reference>
<dbReference type="PANTHER" id="PTHR11085">
    <property type="entry name" value="NAD-DEPENDENT PROTEIN DEACYLASE SIRTUIN-5, MITOCHONDRIAL-RELATED"/>
    <property type="match status" value="1"/>
</dbReference>
<dbReference type="InterPro" id="IPR026590">
    <property type="entry name" value="Ssirtuin_cat_dom"/>
</dbReference>
<comment type="caution">
    <text evidence="7">The sequence shown here is derived from an EMBL/GenBank/DDBJ whole genome shotgun (WGS) entry which is preliminary data.</text>
</comment>
<dbReference type="Pfam" id="PF02146">
    <property type="entry name" value="SIR2"/>
    <property type="match status" value="1"/>
</dbReference>
<feature type="binding site" evidence="4">
    <location>
        <position position="207"/>
    </location>
    <ligand>
        <name>NAD(+)</name>
        <dbReference type="ChEBI" id="CHEBI:57540"/>
    </ligand>
</feature>
<feature type="domain" description="Deacetylase sirtuin-type" evidence="6">
    <location>
        <begin position="1"/>
        <end position="238"/>
    </location>
</feature>
<feature type="binding site" evidence="4">
    <location>
        <position position="183"/>
    </location>
    <ligand>
        <name>NAD(+)</name>
        <dbReference type="ChEBI" id="CHEBI:57540"/>
    </ligand>
</feature>
<comment type="caution">
    <text evidence="4">Lacks conserved residue(s) required for the propagation of feature annotation.</text>
</comment>
<dbReference type="GO" id="GO:0005737">
    <property type="term" value="C:cytoplasm"/>
    <property type="evidence" value="ECO:0007669"/>
    <property type="project" value="UniProtKB-SubCell"/>
</dbReference>
<dbReference type="InterPro" id="IPR050134">
    <property type="entry name" value="NAD-dep_sirtuin_deacylases"/>
</dbReference>
<feature type="binding site" evidence="4">
    <location>
        <position position="30"/>
    </location>
    <ligand>
        <name>NAD(+)</name>
        <dbReference type="ChEBI" id="CHEBI:57540"/>
    </ligand>
</feature>